<comment type="caution">
    <text evidence="8">The sequence shown here is derived from an EMBL/GenBank/DDBJ whole genome shotgun (WGS) entry which is preliminary data.</text>
</comment>
<keyword evidence="5 7" id="KW-0732">Signal</keyword>
<protein>
    <recommendedName>
        <fullName evidence="3">Pro-corazonin</fullName>
    </recommendedName>
</protein>
<keyword evidence="4" id="KW-0964">Secreted</keyword>
<dbReference type="Proteomes" id="UP001286313">
    <property type="component" value="Unassembled WGS sequence"/>
</dbReference>
<feature type="region of interest" description="Disordered" evidence="6">
    <location>
        <begin position="31"/>
        <end position="78"/>
    </location>
</feature>
<evidence type="ECO:0000313" key="8">
    <source>
        <dbReference type="EMBL" id="KAK3861165.1"/>
    </source>
</evidence>
<gene>
    <name evidence="8" type="ORF">Pcinc_032835</name>
</gene>
<keyword evidence="9" id="KW-1185">Reference proteome</keyword>
<dbReference type="InterPro" id="IPR020190">
    <property type="entry name" value="Procorazonin"/>
</dbReference>
<dbReference type="GO" id="GO:0005576">
    <property type="term" value="C:extracellular region"/>
    <property type="evidence" value="ECO:0007669"/>
    <property type="project" value="UniProtKB-SubCell"/>
</dbReference>
<evidence type="ECO:0000256" key="1">
    <source>
        <dbReference type="ARBA" id="ARBA00004613"/>
    </source>
</evidence>
<dbReference type="AlphaFoldDB" id="A0AAE1ET97"/>
<feature type="chain" id="PRO_5042021051" description="Pro-corazonin" evidence="7">
    <location>
        <begin position="24"/>
        <end position="112"/>
    </location>
</feature>
<dbReference type="GO" id="GO:0045823">
    <property type="term" value="P:positive regulation of heart contraction"/>
    <property type="evidence" value="ECO:0007669"/>
    <property type="project" value="InterPro"/>
</dbReference>
<dbReference type="GO" id="GO:0071858">
    <property type="term" value="F:corazonin receptor binding"/>
    <property type="evidence" value="ECO:0007669"/>
    <property type="project" value="InterPro"/>
</dbReference>
<organism evidence="8 9">
    <name type="scientific">Petrolisthes cinctipes</name>
    <name type="common">Flat porcelain crab</name>
    <dbReference type="NCBI Taxonomy" id="88211"/>
    <lineage>
        <taxon>Eukaryota</taxon>
        <taxon>Metazoa</taxon>
        <taxon>Ecdysozoa</taxon>
        <taxon>Arthropoda</taxon>
        <taxon>Crustacea</taxon>
        <taxon>Multicrustacea</taxon>
        <taxon>Malacostraca</taxon>
        <taxon>Eumalacostraca</taxon>
        <taxon>Eucarida</taxon>
        <taxon>Decapoda</taxon>
        <taxon>Pleocyemata</taxon>
        <taxon>Anomura</taxon>
        <taxon>Galatheoidea</taxon>
        <taxon>Porcellanidae</taxon>
        <taxon>Petrolisthes</taxon>
    </lineage>
</organism>
<evidence type="ECO:0000256" key="3">
    <source>
        <dbReference type="ARBA" id="ARBA00014144"/>
    </source>
</evidence>
<name>A0AAE1ET97_PETCI</name>
<evidence type="ECO:0000256" key="7">
    <source>
        <dbReference type="SAM" id="SignalP"/>
    </source>
</evidence>
<comment type="subcellular location">
    <subcellularLocation>
        <location evidence="1">Secreted</location>
    </subcellularLocation>
</comment>
<feature type="signal peptide" evidence="7">
    <location>
        <begin position="1"/>
        <end position="23"/>
    </location>
</feature>
<comment type="similarity">
    <text evidence="2">Belongs to the corazonin family.</text>
</comment>
<dbReference type="EMBL" id="JAWQEG010004544">
    <property type="protein sequence ID" value="KAK3861165.1"/>
    <property type="molecule type" value="Genomic_DNA"/>
</dbReference>
<evidence type="ECO:0000256" key="4">
    <source>
        <dbReference type="ARBA" id="ARBA00022525"/>
    </source>
</evidence>
<evidence type="ECO:0000313" key="9">
    <source>
        <dbReference type="Proteomes" id="UP001286313"/>
    </source>
</evidence>
<accession>A0AAE1ET97</accession>
<sequence length="112" mass="12108">MCRVTRLSTVLVVIVVVLAVAAAQTFQYSRGWTNGRKRSEGNARPVSGALPVMLTPPRHPSRQPQTAPLAPHPPPKTIEDRLRALEAGLGAFLKANSANFSPGGDDEYYNDN</sequence>
<reference evidence="8" key="1">
    <citation type="submission" date="2023-10" db="EMBL/GenBank/DDBJ databases">
        <title>Genome assemblies of two species of porcelain crab, Petrolisthes cinctipes and Petrolisthes manimaculis (Anomura: Porcellanidae).</title>
        <authorList>
            <person name="Angst P."/>
        </authorList>
    </citation>
    <scope>NUCLEOTIDE SEQUENCE</scope>
    <source>
        <strain evidence="8">PB745_01</strain>
        <tissue evidence="8">Gill</tissue>
    </source>
</reference>
<evidence type="ECO:0000256" key="5">
    <source>
        <dbReference type="ARBA" id="ARBA00022729"/>
    </source>
</evidence>
<dbReference type="Pfam" id="PF17308">
    <property type="entry name" value="Corazonin"/>
    <property type="match status" value="1"/>
</dbReference>
<evidence type="ECO:0000256" key="2">
    <source>
        <dbReference type="ARBA" id="ARBA00009635"/>
    </source>
</evidence>
<proteinExistence type="inferred from homology"/>
<evidence type="ECO:0000256" key="6">
    <source>
        <dbReference type="SAM" id="MobiDB-lite"/>
    </source>
</evidence>